<keyword evidence="2" id="KW-1185">Reference proteome</keyword>
<comment type="caution">
    <text evidence="1">The sequence shown here is derived from an EMBL/GenBank/DDBJ whole genome shotgun (WGS) entry which is preliminary data.</text>
</comment>
<dbReference type="Proteomes" id="UP000029267">
    <property type="component" value="Unassembled WGS sequence"/>
</dbReference>
<dbReference type="EMBL" id="JPYA02000003">
    <property type="protein sequence ID" value="MEB3751717.1"/>
    <property type="molecule type" value="Genomic_DNA"/>
</dbReference>
<evidence type="ECO:0000313" key="1">
    <source>
        <dbReference type="EMBL" id="MEB3751717.1"/>
    </source>
</evidence>
<proteinExistence type="predicted"/>
<protein>
    <submittedName>
        <fullName evidence="1">Uncharacterized protein</fullName>
    </submittedName>
</protein>
<accession>A0ABU6BII7</accession>
<organism evidence="1 2">
    <name type="scientific">Geobacillus icigianus</name>
    <dbReference type="NCBI Taxonomy" id="1430331"/>
    <lineage>
        <taxon>Bacteria</taxon>
        <taxon>Bacillati</taxon>
        <taxon>Bacillota</taxon>
        <taxon>Bacilli</taxon>
        <taxon>Bacillales</taxon>
        <taxon>Anoxybacillaceae</taxon>
        <taxon>Geobacillus</taxon>
    </lineage>
</organism>
<sequence length="116" mass="12834">MVTGRQAAASCPKKTDSIRFLSVKNSDVWPYVTQHAPLSRRLAISSGIRLYNVISQLEKLCCIGSAFHSFSINEGNPRFFTSLRGERVVNFAHSATQTSCFLITNSSFCIVSLCHC</sequence>
<gene>
    <name evidence="1" type="ORF">EP10_002572</name>
</gene>
<name>A0ABU6BII7_9BACL</name>
<reference evidence="1 2" key="1">
    <citation type="journal article" date="2014" name="Genome Announc.">
        <title>Draft Genome Sequence of Geobacillus icigianus Strain G1w1T Isolated from Hot Springs in the Valley of Geysers, Kamchatka (Russian Federation).</title>
        <authorList>
            <person name="Bryanskaya A.V."/>
            <person name="Rozanov A.S."/>
            <person name="Logacheva M.D."/>
            <person name="Kotenko A.V."/>
            <person name="Peltek S.E."/>
        </authorList>
    </citation>
    <scope>NUCLEOTIDE SEQUENCE [LARGE SCALE GENOMIC DNA]</scope>
    <source>
        <strain evidence="1 2">G1w1</strain>
    </source>
</reference>
<evidence type="ECO:0000313" key="2">
    <source>
        <dbReference type="Proteomes" id="UP000029267"/>
    </source>
</evidence>